<dbReference type="InterPro" id="IPR026960">
    <property type="entry name" value="RVT-Znf"/>
</dbReference>
<dbReference type="EMBL" id="CM003604">
    <property type="protein sequence ID" value="KYP74875.1"/>
    <property type="molecule type" value="Genomic_DNA"/>
</dbReference>
<feature type="domain" description="Reverse transcriptase zinc-binding" evidence="1">
    <location>
        <begin position="100"/>
        <end position="186"/>
    </location>
</feature>
<reference evidence="2 3" key="1">
    <citation type="journal article" date="2012" name="Nat. Biotechnol.">
        <title>Draft genome sequence of pigeonpea (Cajanus cajan), an orphan legume crop of resource-poor farmers.</title>
        <authorList>
            <person name="Varshney R.K."/>
            <person name="Chen W."/>
            <person name="Li Y."/>
            <person name="Bharti A.K."/>
            <person name="Saxena R.K."/>
            <person name="Schlueter J.A."/>
            <person name="Donoghue M.T."/>
            <person name="Azam S."/>
            <person name="Fan G."/>
            <person name="Whaley A.M."/>
            <person name="Farmer A.D."/>
            <person name="Sheridan J."/>
            <person name="Iwata A."/>
            <person name="Tuteja R."/>
            <person name="Penmetsa R.V."/>
            <person name="Wu W."/>
            <person name="Upadhyaya H.D."/>
            <person name="Yang S.P."/>
            <person name="Shah T."/>
            <person name="Saxena K.B."/>
            <person name="Michael T."/>
            <person name="McCombie W.R."/>
            <person name="Yang B."/>
            <person name="Zhang G."/>
            <person name="Yang H."/>
            <person name="Wang J."/>
            <person name="Spillane C."/>
            <person name="Cook D.R."/>
            <person name="May G.D."/>
            <person name="Xu X."/>
            <person name="Jackson S.A."/>
        </authorList>
    </citation>
    <scope>NUCLEOTIDE SEQUENCE [LARGE SCALE GENOMIC DNA]</scope>
    <source>
        <strain evidence="3">cv. Asha</strain>
    </source>
</reference>
<evidence type="ECO:0000313" key="2">
    <source>
        <dbReference type="EMBL" id="KYP74875.1"/>
    </source>
</evidence>
<evidence type="ECO:0000313" key="3">
    <source>
        <dbReference type="Proteomes" id="UP000075243"/>
    </source>
</evidence>
<dbReference type="AlphaFoldDB" id="A0A151U6D6"/>
<sequence length="203" mass="23993">MPTNDFLEDGFKYRVGRGDIYLFFEKWLDEGLLFNQVELVHENNSHLCTKDVLVNSEWRWDVMHTQLSQDIKQIMINIILDINTKDKIIWSYYSIGCYTANSAFQSLIYEPANNSSLLGNWSCVWKTSLPEHIKLFLWLAFHESMSINLFRLKRHVAIVCSCYRCEALEESLLHMLQDRPIVINIWRKLNLVSVIDFNIQNKI</sequence>
<evidence type="ECO:0000259" key="1">
    <source>
        <dbReference type="Pfam" id="PF13966"/>
    </source>
</evidence>
<name>A0A151U6D6_CAJCA</name>
<keyword evidence="3" id="KW-1185">Reference proteome</keyword>
<organism evidence="2 3">
    <name type="scientific">Cajanus cajan</name>
    <name type="common">Pigeon pea</name>
    <name type="synonym">Cajanus indicus</name>
    <dbReference type="NCBI Taxonomy" id="3821"/>
    <lineage>
        <taxon>Eukaryota</taxon>
        <taxon>Viridiplantae</taxon>
        <taxon>Streptophyta</taxon>
        <taxon>Embryophyta</taxon>
        <taxon>Tracheophyta</taxon>
        <taxon>Spermatophyta</taxon>
        <taxon>Magnoliopsida</taxon>
        <taxon>eudicotyledons</taxon>
        <taxon>Gunneridae</taxon>
        <taxon>Pentapetalae</taxon>
        <taxon>rosids</taxon>
        <taxon>fabids</taxon>
        <taxon>Fabales</taxon>
        <taxon>Fabaceae</taxon>
        <taxon>Papilionoideae</taxon>
        <taxon>50 kb inversion clade</taxon>
        <taxon>NPAAA clade</taxon>
        <taxon>indigoferoid/millettioid clade</taxon>
        <taxon>Phaseoleae</taxon>
        <taxon>Cajanus</taxon>
    </lineage>
</organism>
<dbReference type="Proteomes" id="UP000075243">
    <property type="component" value="Chromosome 2"/>
</dbReference>
<dbReference type="Gramene" id="C.cajan_07365.t">
    <property type="protein sequence ID" value="C.cajan_07365.t.cds1"/>
    <property type="gene ID" value="C.cajan_07365"/>
</dbReference>
<accession>A0A151U6D6</accession>
<proteinExistence type="predicted"/>
<protein>
    <submittedName>
        <fullName evidence="2">Ribonuclease H protein At1g65750 family</fullName>
    </submittedName>
</protein>
<dbReference type="Pfam" id="PF13966">
    <property type="entry name" value="zf-RVT"/>
    <property type="match status" value="1"/>
</dbReference>
<gene>
    <name evidence="2" type="ORF">KK1_007568</name>
</gene>